<evidence type="ECO:0000313" key="2">
    <source>
        <dbReference type="EMBL" id="GIY36912.1"/>
    </source>
</evidence>
<accession>A0AAV4SWH0</accession>
<evidence type="ECO:0000256" key="1">
    <source>
        <dbReference type="SAM" id="MobiDB-lite"/>
    </source>
</evidence>
<dbReference type="AlphaFoldDB" id="A0AAV4SWH0"/>
<dbReference type="EMBL" id="BPLQ01008381">
    <property type="protein sequence ID" value="GIY36912.1"/>
    <property type="molecule type" value="Genomic_DNA"/>
</dbReference>
<organism evidence="2 3">
    <name type="scientific">Caerostris darwini</name>
    <dbReference type="NCBI Taxonomy" id="1538125"/>
    <lineage>
        <taxon>Eukaryota</taxon>
        <taxon>Metazoa</taxon>
        <taxon>Ecdysozoa</taxon>
        <taxon>Arthropoda</taxon>
        <taxon>Chelicerata</taxon>
        <taxon>Arachnida</taxon>
        <taxon>Araneae</taxon>
        <taxon>Araneomorphae</taxon>
        <taxon>Entelegynae</taxon>
        <taxon>Araneoidea</taxon>
        <taxon>Araneidae</taxon>
        <taxon>Caerostris</taxon>
    </lineage>
</organism>
<evidence type="ECO:0000313" key="3">
    <source>
        <dbReference type="Proteomes" id="UP001054837"/>
    </source>
</evidence>
<gene>
    <name evidence="2" type="ORF">CDAR_618441</name>
</gene>
<name>A0AAV4SWH0_9ARAC</name>
<keyword evidence="3" id="KW-1185">Reference proteome</keyword>
<reference evidence="2 3" key="1">
    <citation type="submission" date="2021-06" db="EMBL/GenBank/DDBJ databases">
        <title>Caerostris darwini draft genome.</title>
        <authorList>
            <person name="Kono N."/>
            <person name="Arakawa K."/>
        </authorList>
    </citation>
    <scope>NUCLEOTIDE SEQUENCE [LARGE SCALE GENOMIC DNA]</scope>
</reference>
<feature type="compositionally biased region" description="Basic and acidic residues" evidence="1">
    <location>
        <begin position="79"/>
        <end position="89"/>
    </location>
</feature>
<comment type="caution">
    <text evidence="2">The sequence shown here is derived from an EMBL/GenBank/DDBJ whole genome shotgun (WGS) entry which is preliminary data.</text>
</comment>
<protein>
    <submittedName>
        <fullName evidence="2">Uncharacterized protein</fullName>
    </submittedName>
</protein>
<sequence>MHELEIMMVAFTTVAKIHVKTESSYHHKLQRRVIALYADAFTANCDYGFHDSEDPSKNGFFLPKVMADACAGNYEGGFHDSAKSAKDSNKNSFFPATEN</sequence>
<dbReference type="Proteomes" id="UP001054837">
    <property type="component" value="Unassembled WGS sequence"/>
</dbReference>
<feature type="region of interest" description="Disordered" evidence="1">
    <location>
        <begin position="79"/>
        <end position="99"/>
    </location>
</feature>
<feature type="compositionally biased region" description="Low complexity" evidence="1">
    <location>
        <begin position="90"/>
        <end position="99"/>
    </location>
</feature>
<proteinExistence type="predicted"/>